<proteinExistence type="predicted"/>
<dbReference type="AlphaFoldDB" id="N1W9I2"/>
<sequence length="46" mass="5473">MSLERMDILFVFYYRFRSIMIPLHEIKSLANLGFEFFAVNGNKISN</sequence>
<protein>
    <submittedName>
        <fullName evidence="1">Uncharacterized protein</fullName>
    </submittedName>
</protein>
<comment type="caution">
    <text evidence="1">The sequence shown here is derived from an EMBL/GenBank/DDBJ whole genome shotgun (WGS) entry which is preliminary data.</text>
</comment>
<name>N1W9I2_9LEPT</name>
<dbReference type="EMBL" id="AOGY02000042">
    <property type="protein sequence ID" value="EMY70090.1"/>
    <property type="molecule type" value="Genomic_DNA"/>
</dbReference>
<gene>
    <name evidence="1" type="ORF">LEP1GSC199_2627</name>
</gene>
<accession>N1W9I2</accession>
<evidence type="ECO:0000313" key="2">
    <source>
        <dbReference type="Proteomes" id="UP000012227"/>
    </source>
</evidence>
<organism evidence="1 2">
    <name type="scientific">Leptospira vanthielii serovar Holland str. Waz Holland = ATCC 700522</name>
    <dbReference type="NCBI Taxonomy" id="1218591"/>
    <lineage>
        <taxon>Bacteria</taxon>
        <taxon>Pseudomonadati</taxon>
        <taxon>Spirochaetota</taxon>
        <taxon>Spirochaetia</taxon>
        <taxon>Leptospirales</taxon>
        <taxon>Leptospiraceae</taxon>
        <taxon>Leptospira</taxon>
    </lineage>
</organism>
<reference evidence="1 2" key="1">
    <citation type="submission" date="2013-03" db="EMBL/GenBank/DDBJ databases">
        <authorList>
            <person name="Harkins D.M."/>
            <person name="Durkin A.S."/>
            <person name="Brinkac L.M."/>
            <person name="Haft D.H."/>
            <person name="Selengut J.D."/>
            <person name="Sanka R."/>
            <person name="DePew J."/>
            <person name="Purushe J."/>
            <person name="Galloway R.L."/>
            <person name="Vinetz J.M."/>
            <person name="Sutton G.G."/>
            <person name="Nierman W.C."/>
            <person name="Fouts D.E."/>
        </authorList>
    </citation>
    <scope>NUCLEOTIDE SEQUENCE [LARGE SCALE GENOMIC DNA]</scope>
    <source>
        <strain evidence="1 2">Waz Holland</strain>
    </source>
</reference>
<evidence type="ECO:0000313" key="1">
    <source>
        <dbReference type="EMBL" id="EMY70090.1"/>
    </source>
</evidence>
<dbReference type="Proteomes" id="UP000012227">
    <property type="component" value="Unassembled WGS sequence"/>
</dbReference>